<evidence type="ECO:0000256" key="1">
    <source>
        <dbReference type="SAM" id="Phobius"/>
    </source>
</evidence>
<reference evidence="3" key="1">
    <citation type="journal article" date="2017" name="Zool. J. Linn. Soc.">
        <title>Molecular phylogeny, frequent parallel evolution and new system of Japanese clausiliid land snails (Gastropoda: Stylommatophora).</title>
        <authorList>
            <person name="Motochin R."/>
            <person name="Wang M."/>
            <person name="Ueshima R."/>
        </authorList>
    </citation>
    <scope>NUCLEOTIDE SEQUENCE</scope>
    <source>
        <strain evidence="3">445</strain>
        <tissue evidence="3">Muscle</tissue>
    </source>
</reference>
<dbReference type="Gene3D" id="1.10.287.3510">
    <property type="match status" value="1"/>
</dbReference>
<feature type="transmembrane region" description="Helical" evidence="1">
    <location>
        <begin position="25"/>
        <end position="45"/>
    </location>
</feature>
<organism evidence="3">
    <name type="scientific">Reinia holotrema</name>
    <dbReference type="NCBI Taxonomy" id="1885836"/>
    <lineage>
        <taxon>Eukaryota</taxon>
        <taxon>Metazoa</taxon>
        <taxon>Spiralia</taxon>
        <taxon>Lophotrochozoa</taxon>
        <taxon>Mollusca</taxon>
        <taxon>Gastropoda</taxon>
        <taxon>Heterobranchia</taxon>
        <taxon>Euthyneura</taxon>
        <taxon>Panpulmonata</taxon>
        <taxon>Eupulmonata</taxon>
        <taxon>Stylommatophora</taxon>
        <taxon>Helicina</taxon>
        <taxon>Clausilioidea</taxon>
        <taxon>Clausiliidae</taxon>
        <taxon>Phaedusinae</taxon>
        <taxon>Reinia</taxon>
    </lineage>
</organism>
<name>A0A224A9G6_9EUPU</name>
<gene>
    <name evidence="3" type="primary">ND4L</name>
</gene>
<evidence type="ECO:0000256" key="2">
    <source>
        <dbReference type="SAM" id="SignalP"/>
    </source>
</evidence>
<geneLocation type="mitochondrion" evidence="3"/>
<feature type="signal peptide" evidence="2">
    <location>
        <begin position="1"/>
        <end position="15"/>
    </location>
</feature>
<accession>A0A224A9G6</accession>
<feature type="chain" id="PRO_5012488499" evidence="2">
    <location>
        <begin position="16"/>
        <end position="94"/>
    </location>
</feature>
<feature type="transmembrane region" description="Helical" evidence="1">
    <location>
        <begin position="57"/>
        <end position="79"/>
    </location>
</feature>
<keyword evidence="1" id="KW-0812">Transmembrane</keyword>
<evidence type="ECO:0000313" key="3">
    <source>
        <dbReference type="EMBL" id="BBA10058.1"/>
    </source>
</evidence>
<keyword evidence="1" id="KW-0472">Membrane</keyword>
<keyword evidence="2" id="KW-0732">Signal</keyword>
<keyword evidence="1" id="KW-1133">Transmembrane helix</keyword>
<dbReference type="AlphaFoldDB" id="A0A224A9G6"/>
<proteinExistence type="predicted"/>
<sequence length="94" mass="10464">MFFFWSFSMLMVTLCFRLLYTSKHYLSALIVLEVQMVIVLLLTMYQSVLLSGTLAGFLIMMTFIVCEAAMGAALLLSLIKSSGSDLMSTTSIGW</sequence>
<keyword evidence="3" id="KW-0496">Mitochondrion</keyword>
<protein>
    <submittedName>
        <fullName evidence="3">NADH dehydrogenase subunit 4L</fullName>
    </submittedName>
</protein>
<dbReference type="EMBL" id="LC171894">
    <property type="protein sequence ID" value="BBA10058.1"/>
    <property type="molecule type" value="Genomic_DNA"/>
</dbReference>